<dbReference type="STRING" id="1120995.SAMN02745245_00871"/>
<evidence type="ECO:0000313" key="7">
    <source>
        <dbReference type="Proteomes" id="UP000184032"/>
    </source>
</evidence>
<feature type="domain" description="ABC transporter" evidence="5">
    <location>
        <begin position="14"/>
        <end position="240"/>
    </location>
</feature>
<evidence type="ECO:0000256" key="2">
    <source>
        <dbReference type="ARBA" id="ARBA00022448"/>
    </source>
</evidence>
<evidence type="ECO:0000259" key="5">
    <source>
        <dbReference type="PROSITE" id="PS50893"/>
    </source>
</evidence>
<dbReference type="GO" id="GO:0016887">
    <property type="term" value="F:ATP hydrolysis activity"/>
    <property type="evidence" value="ECO:0007669"/>
    <property type="project" value="InterPro"/>
</dbReference>
<keyword evidence="2" id="KW-0813">Transport</keyword>
<sequence length="308" mass="34129">MNDKVKYEDKNLLIKTNSVSKKHSNSTAVDSVDMSVYKGDIYGLVGKNGAGKTTLFKILLGLTNATSGNVSLFGNSSEKNNTISRKKIGSFIGPVFFPYLTAKENLKYYSKIKGVSNSKEIPKLLELVGLKDVKKPFSAFSLGMKQRLGLANALIGNPELIILDEPVNGLDPEGIVEIRKIIKKLHEENGITFIISSHILNELEMVATTFGFLNEGKLVKEINQNEFKHEDITSIVLEVDDVTKTINILESLGVENITLKNEEEIIINSPTVKSNDLAKKLVENNINLFKLNPKIHTLEDYFFDIIGG</sequence>
<dbReference type="Gene3D" id="3.40.50.300">
    <property type="entry name" value="P-loop containing nucleotide triphosphate hydrolases"/>
    <property type="match status" value="1"/>
</dbReference>
<reference evidence="6 7" key="1">
    <citation type="submission" date="2016-11" db="EMBL/GenBank/DDBJ databases">
        <authorList>
            <person name="Jaros S."/>
            <person name="Januszkiewicz K."/>
            <person name="Wedrychowicz H."/>
        </authorList>
    </citation>
    <scope>NUCLEOTIDE SEQUENCE [LARGE SCALE GENOMIC DNA]</scope>
    <source>
        <strain evidence="6 7">DSM 21120</strain>
    </source>
</reference>
<dbReference type="InterPro" id="IPR027417">
    <property type="entry name" value="P-loop_NTPase"/>
</dbReference>
<name>A0A1M5RAP0_9FIRM</name>
<keyword evidence="7" id="KW-1185">Reference proteome</keyword>
<evidence type="ECO:0000256" key="4">
    <source>
        <dbReference type="ARBA" id="ARBA00022840"/>
    </source>
</evidence>
<dbReference type="GO" id="GO:0005524">
    <property type="term" value="F:ATP binding"/>
    <property type="evidence" value="ECO:0007669"/>
    <property type="project" value="UniProtKB-KW"/>
</dbReference>
<dbReference type="PANTHER" id="PTHR43335:SF8">
    <property type="entry name" value="ABC TRANSPORTER, ATP-BINDING PROTEIN"/>
    <property type="match status" value="1"/>
</dbReference>
<dbReference type="InterPro" id="IPR003593">
    <property type="entry name" value="AAA+_ATPase"/>
</dbReference>
<dbReference type="PANTHER" id="PTHR43335">
    <property type="entry name" value="ABC TRANSPORTER, ATP-BINDING PROTEIN"/>
    <property type="match status" value="1"/>
</dbReference>
<evidence type="ECO:0000256" key="1">
    <source>
        <dbReference type="ARBA" id="ARBA00005417"/>
    </source>
</evidence>
<dbReference type="PROSITE" id="PS00211">
    <property type="entry name" value="ABC_TRANSPORTER_1"/>
    <property type="match status" value="1"/>
</dbReference>
<dbReference type="AlphaFoldDB" id="A0A1M5RAP0"/>
<protein>
    <submittedName>
        <fullName evidence="6">ABC-2 type transport system ATP-binding protein</fullName>
    </submittedName>
</protein>
<dbReference type="OrthoDB" id="9809205at2"/>
<proteinExistence type="inferred from homology"/>
<dbReference type="SMART" id="SM00382">
    <property type="entry name" value="AAA"/>
    <property type="match status" value="1"/>
</dbReference>
<dbReference type="Proteomes" id="UP000184032">
    <property type="component" value="Unassembled WGS sequence"/>
</dbReference>
<keyword evidence="4 6" id="KW-0067">ATP-binding</keyword>
<keyword evidence="3" id="KW-0547">Nucleotide-binding</keyword>
<evidence type="ECO:0000313" key="6">
    <source>
        <dbReference type="EMBL" id="SHH22883.1"/>
    </source>
</evidence>
<accession>A0A1M5RAP0</accession>
<dbReference type="RefSeq" id="WP_073184098.1">
    <property type="nucleotide sequence ID" value="NZ_FQXI01000004.1"/>
</dbReference>
<dbReference type="InterPro" id="IPR003439">
    <property type="entry name" value="ABC_transporter-like_ATP-bd"/>
</dbReference>
<dbReference type="SUPFAM" id="SSF52540">
    <property type="entry name" value="P-loop containing nucleoside triphosphate hydrolases"/>
    <property type="match status" value="1"/>
</dbReference>
<dbReference type="PROSITE" id="PS50893">
    <property type="entry name" value="ABC_TRANSPORTER_2"/>
    <property type="match status" value="1"/>
</dbReference>
<dbReference type="EMBL" id="FQXI01000004">
    <property type="protein sequence ID" value="SHH22883.1"/>
    <property type="molecule type" value="Genomic_DNA"/>
</dbReference>
<organism evidence="6 7">
    <name type="scientific">Anaerosphaera aminiphila DSM 21120</name>
    <dbReference type="NCBI Taxonomy" id="1120995"/>
    <lineage>
        <taxon>Bacteria</taxon>
        <taxon>Bacillati</taxon>
        <taxon>Bacillota</taxon>
        <taxon>Tissierellia</taxon>
        <taxon>Tissierellales</taxon>
        <taxon>Peptoniphilaceae</taxon>
        <taxon>Anaerosphaera</taxon>
    </lineage>
</organism>
<gene>
    <name evidence="6" type="ORF">SAMN02745245_00871</name>
</gene>
<evidence type="ECO:0000256" key="3">
    <source>
        <dbReference type="ARBA" id="ARBA00022741"/>
    </source>
</evidence>
<dbReference type="InterPro" id="IPR017871">
    <property type="entry name" value="ABC_transporter-like_CS"/>
</dbReference>
<comment type="similarity">
    <text evidence="1">Belongs to the ABC transporter superfamily.</text>
</comment>
<dbReference type="Pfam" id="PF00005">
    <property type="entry name" value="ABC_tran"/>
    <property type="match status" value="1"/>
</dbReference>